<organism evidence="3 4">
    <name type="scientific">Vitis vinifera</name>
    <name type="common">Grape</name>
    <dbReference type="NCBI Taxonomy" id="29760"/>
    <lineage>
        <taxon>Eukaryota</taxon>
        <taxon>Viridiplantae</taxon>
        <taxon>Streptophyta</taxon>
        <taxon>Embryophyta</taxon>
        <taxon>Tracheophyta</taxon>
        <taxon>Spermatophyta</taxon>
        <taxon>Magnoliopsida</taxon>
        <taxon>eudicotyledons</taxon>
        <taxon>Gunneridae</taxon>
        <taxon>Pentapetalae</taxon>
        <taxon>rosids</taxon>
        <taxon>Vitales</taxon>
        <taxon>Vitaceae</taxon>
        <taxon>Viteae</taxon>
        <taxon>Vitis</taxon>
    </lineage>
</organism>
<evidence type="ECO:0000256" key="2">
    <source>
        <dbReference type="SAM" id="MobiDB-lite"/>
    </source>
</evidence>
<keyword evidence="1" id="KW-0175">Coiled coil</keyword>
<accession>A0A438DT70</accession>
<proteinExistence type="predicted"/>
<name>A0A438DT70_VITVI</name>
<dbReference type="OrthoDB" id="1869333at2759"/>
<dbReference type="AlphaFoldDB" id="A0A438DT70"/>
<evidence type="ECO:0000313" key="3">
    <source>
        <dbReference type="EMBL" id="RVW38664.1"/>
    </source>
</evidence>
<dbReference type="EMBL" id="QGNW01001503">
    <property type="protein sequence ID" value="RVW38664.1"/>
    <property type="molecule type" value="Genomic_DNA"/>
</dbReference>
<protein>
    <submittedName>
        <fullName evidence="3">Uncharacterized protein</fullName>
    </submittedName>
</protein>
<dbReference type="PANTHER" id="PTHR37226">
    <property type="entry name" value="GOLGIN FAMILY A PROTEIN"/>
    <property type="match status" value="1"/>
</dbReference>
<feature type="region of interest" description="Disordered" evidence="2">
    <location>
        <begin position="1"/>
        <end position="29"/>
    </location>
</feature>
<reference evidence="3 4" key="1">
    <citation type="journal article" date="2018" name="PLoS Genet.">
        <title>Population sequencing reveals clonal diversity and ancestral inbreeding in the grapevine cultivar Chardonnay.</title>
        <authorList>
            <person name="Roach M.J."/>
            <person name="Johnson D.L."/>
            <person name="Bohlmann J."/>
            <person name="van Vuuren H.J."/>
            <person name="Jones S.J."/>
            <person name="Pretorius I.S."/>
            <person name="Schmidt S.A."/>
            <person name="Borneman A.R."/>
        </authorList>
    </citation>
    <scope>NUCLEOTIDE SEQUENCE [LARGE SCALE GENOMIC DNA]</scope>
    <source>
        <strain evidence="4">cv. Chardonnay</strain>
        <tissue evidence="3">Leaf</tissue>
    </source>
</reference>
<dbReference type="PANTHER" id="PTHR37226:SF4">
    <property type="entry name" value="GOLGIN FAMILY A PROTEIN"/>
    <property type="match status" value="1"/>
</dbReference>
<dbReference type="Proteomes" id="UP000288805">
    <property type="component" value="Unassembled WGS sequence"/>
</dbReference>
<evidence type="ECO:0000313" key="4">
    <source>
        <dbReference type="Proteomes" id="UP000288805"/>
    </source>
</evidence>
<feature type="coiled-coil region" evidence="1">
    <location>
        <begin position="180"/>
        <end position="221"/>
    </location>
</feature>
<comment type="caution">
    <text evidence="3">The sequence shown here is derived from an EMBL/GenBank/DDBJ whole genome shotgun (WGS) entry which is preliminary data.</text>
</comment>
<feature type="compositionally biased region" description="Basic and acidic residues" evidence="2">
    <location>
        <begin position="1"/>
        <end position="21"/>
    </location>
</feature>
<sequence>MGSSLGKERVHISRKGDDGVRIEGSPVEAREEEVKEEVKRLKKRLEEKEERIRGMEDGLVGEKGRMAFSFWELDSWWSTFGRRELGEMRLWRSGSGSILQLRLNLMTLFRGQIKDLNPQLQRRRRNWYMQDVTGILMHKPGSSVATLLPGWKVSHCPLSFPHIAKGFILLHFVGERLNWKAEEEDSIEDLHRELKAKEETIEVLKARLASMEKEEVQREREVDILRQSLRIISNKKETKHSTKHFSRSLHL</sequence>
<evidence type="ECO:0000256" key="1">
    <source>
        <dbReference type="SAM" id="Coils"/>
    </source>
</evidence>
<gene>
    <name evidence="3" type="ORF">CK203_077501</name>
</gene>